<reference evidence="9" key="1">
    <citation type="submission" date="2018-05" db="EMBL/GenBank/DDBJ databases">
        <authorList>
            <person name="Lanie J.A."/>
            <person name="Ng W.-L."/>
            <person name="Kazmierczak K.M."/>
            <person name="Andrzejewski T.M."/>
            <person name="Davidsen T.M."/>
            <person name="Wayne K.J."/>
            <person name="Tettelin H."/>
            <person name="Glass J.I."/>
            <person name="Rusch D."/>
            <person name="Podicherti R."/>
            <person name="Tsui H.-C.T."/>
            <person name="Winkler M.E."/>
        </authorList>
    </citation>
    <scope>NUCLEOTIDE SEQUENCE</scope>
    <source>
        <strain evidence="9">KNB</strain>
    </source>
</reference>
<gene>
    <name evidence="5 9" type="primary">xseA</name>
    <name evidence="9" type="ORF">NITFAB_2298</name>
</gene>
<dbReference type="GO" id="GO:0009318">
    <property type="term" value="C:exodeoxyribonuclease VII complex"/>
    <property type="evidence" value="ECO:0007669"/>
    <property type="project" value="UniProtKB-UniRule"/>
</dbReference>
<keyword evidence="3 5" id="KW-0378">Hydrolase</keyword>
<organism evidence="9">
    <name type="scientific">Candidatus Nitrotoga fabula</name>
    <dbReference type="NCBI Taxonomy" id="2182327"/>
    <lineage>
        <taxon>Bacteria</taxon>
        <taxon>Pseudomonadati</taxon>
        <taxon>Pseudomonadota</taxon>
        <taxon>Betaproteobacteria</taxon>
        <taxon>Nitrosomonadales</taxon>
        <taxon>Gallionellaceae</taxon>
        <taxon>Candidatus Nitrotoga</taxon>
    </lineage>
</organism>
<dbReference type="InterPro" id="IPR025824">
    <property type="entry name" value="OB-fold_nuc-bd_dom"/>
</dbReference>
<comment type="catalytic activity">
    <reaction evidence="5 6">
        <text>Exonucleolytic cleavage in either 5'- to 3'- or 3'- to 5'-direction to yield nucleoside 5'-phosphates.</text>
        <dbReference type="EC" id="3.1.11.6"/>
    </reaction>
</comment>
<evidence type="ECO:0000313" key="9">
    <source>
        <dbReference type="EMBL" id="SPS06705.1"/>
    </source>
</evidence>
<dbReference type="PANTHER" id="PTHR30008">
    <property type="entry name" value="EXODEOXYRIBONUCLEASE 7 LARGE SUBUNIT"/>
    <property type="match status" value="1"/>
</dbReference>
<comment type="subcellular location">
    <subcellularLocation>
        <location evidence="5 6">Cytoplasm</location>
    </subcellularLocation>
</comment>
<feature type="domain" description="OB-fold nucleic acid binding" evidence="8">
    <location>
        <begin position="11"/>
        <end position="104"/>
    </location>
</feature>
<dbReference type="EMBL" id="LS423452">
    <property type="protein sequence ID" value="SPS06705.1"/>
    <property type="molecule type" value="Genomic_DNA"/>
</dbReference>
<dbReference type="GO" id="GO:0005737">
    <property type="term" value="C:cytoplasm"/>
    <property type="evidence" value="ECO:0007669"/>
    <property type="project" value="UniProtKB-SubCell"/>
</dbReference>
<evidence type="ECO:0000256" key="5">
    <source>
        <dbReference type="HAMAP-Rule" id="MF_00378"/>
    </source>
</evidence>
<dbReference type="EC" id="3.1.11.6" evidence="5"/>
<accession>A0A2X0SP55</accession>
<evidence type="ECO:0000256" key="6">
    <source>
        <dbReference type="RuleBase" id="RU004355"/>
    </source>
</evidence>
<dbReference type="NCBIfam" id="TIGR00237">
    <property type="entry name" value="xseA"/>
    <property type="match status" value="1"/>
</dbReference>
<keyword evidence="1 5" id="KW-0963">Cytoplasm</keyword>
<dbReference type="PANTHER" id="PTHR30008:SF0">
    <property type="entry name" value="EXODEOXYRIBONUCLEASE 7 LARGE SUBUNIT"/>
    <property type="match status" value="1"/>
</dbReference>
<name>A0A2X0SP55_9PROT</name>
<dbReference type="AlphaFoldDB" id="A0A2X0SP55"/>
<evidence type="ECO:0000256" key="1">
    <source>
        <dbReference type="ARBA" id="ARBA00022490"/>
    </source>
</evidence>
<dbReference type="GO" id="GO:0006308">
    <property type="term" value="P:DNA catabolic process"/>
    <property type="evidence" value="ECO:0007669"/>
    <property type="project" value="UniProtKB-UniRule"/>
</dbReference>
<dbReference type="Pfam" id="PF13742">
    <property type="entry name" value="tRNA_anti_2"/>
    <property type="match status" value="1"/>
</dbReference>
<evidence type="ECO:0000256" key="3">
    <source>
        <dbReference type="ARBA" id="ARBA00022801"/>
    </source>
</evidence>
<evidence type="ECO:0000256" key="2">
    <source>
        <dbReference type="ARBA" id="ARBA00022722"/>
    </source>
</evidence>
<dbReference type="GO" id="GO:0008855">
    <property type="term" value="F:exodeoxyribonuclease VII activity"/>
    <property type="evidence" value="ECO:0007669"/>
    <property type="project" value="UniProtKB-UniRule"/>
</dbReference>
<evidence type="ECO:0000256" key="4">
    <source>
        <dbReference type="ARBA" id="ARBA00022839"/>
    </source>
</evidence>
<dbReference type="CDD" id="cd04489">
    <property type="entry name" value="ExoVII_LU_OBF"/>
    <property type="match status" value="1"/>
</dbReference>
<keyword evidence="2 5" id="KW-0540">Nuclease</keyword>
<dbReference type="HAMAP" id="MF_00378">
    <property type="entry name" value="Exonuc_7_L"/>
    <property type="match status" value="1"/>
</dbReference>
<dbReference type="Pfam" id="PF02601">
    <property type="entry name" value="Exonuc_VII_L"/>
    <property type="match status" value="1"/>
</dbReference>
<dbReference type="InterPro" id="IPR020579">
    <property type="entry name" value="Exonuc_VII_lsu_C"/>
</dbReference>
<protein>
    <recommendedName>
        <fullName evidence="5">Exodeoxyribonuclease 7 large subunit</fullName>
        <ecNumber evidence="5">3.1.11.6</ecNumber>
    </recommendedName>
    <alternativeName>
        <fullName evidence="5">Exodeoxyribonuclease VII large subunit</fullName>
        <shortName evidence="5">Exonuclease VII large subunit</shortName>
    </alternativeName>
</protein>
<comment type="subunit">
    <text evidence="5">Heterooligomer composed of large and small subunits.</text>
</comment>
<comment type="similarity">
    <text evidence="5 6">Belongs to the XseA family.</text>
</comment>
<sequence length="456" mass="52197">MILEKNKNHVFSVYELNLEAKKILENGLPLVWVHGEISNFVCAASRHWYFSLKDEQAQVRCVMFRHKNQYVDWLPDNGMQVEILAFATLYDARGEFQLALEQIRPTGLGSLHERFERLKLKLNAEGLFDSARKQPLPFFPKQIGIITSPQAAALRDVLITLTRRMPGIPVVLYPTPVQGNGSEQKIAQTIQLANERDECDVLMLCRGGGSLEDLWAFNEEIVARAIFASRIPLVTGIGHETDFTISDFAADQRAATPTAAAQLVVPEQQELSLRLLRLTQRLIRCIHHQLENRMQQLDYLQNRLTHPAKHVQQKIQHLDYLRQRMRSSVVYILQRQQWHSHSLQQRLRMARPNHAPFVSRQAALASQLMNIMHRILERHTSTLDNLHQHLLHLAPEQVLARGYSIVRDMHGLVVMDSSALQIGTCLDITFAHGRARAELKETNPASFMLEPGKEKK</sequence>
<evidence type="ECO:0000259" key="7">
    <source>
        <dbReference type="Pfam" id="PF02601"/>
    </source>
</evidence>
<feature type="domain" description="Exonuclease VII large subunit C-terminal" evidence="7">
    <location>
        <begin position="127"/>
        <end position="437"/>
    </location>
</feature>
<evidence type="ECO:0000259" key="8">
    <source>
        <dbReference type="Pfam" id="PF13742"/>
    </source>
</evidence>
<proteinExistence type="inferred from homology"/>
<keyword evidence="4 5" id="KW-0269">Exonuclease</keyword>
<comment type="function">
    <text evidence="5">Bidirectionally degrades single-stranded DNA into large acid-insoluble oligonucleotides, which are then degraded further into small acid-soluble oligonucleotides.</text>
</comment>
<dbReference type="GO" id="GO:0003676">
    <property type="term" value="F:nucleic acid binding"/>
    <property type="evidence" value="ECO:0007669"/>
    <property type="project" value="InterPro"/>
</dbReference>
<dbReference type="InterPro" id="IPR003753">
    <property type="entry name" value="Exonuc_VII_L"/>
</dbReference>